<dbReference type="Gene3D" id="1.20.120.530">
    <property type="entry name" value="GntR ligand-binding domain-like"/>
    <property type="match status" value="1"/>
</dbReference>
<dbReference type="SUPFAM" id="SSF48008">
    <property type="entry name" value="GntR ligand-binding domain-like"/>
    <property type="match status" value="1"/>
</dbReference>
<dbReference type="PANTHER" id="PTHR43537:SF24">
    <property type="entry name" value="GLUCONATE OPERON TRANSCRIPTIONAL REPRESSOR"/>
    <property type="match status" value="1"/>
</dbReference>
<dbReference type="Gene3D" id="1.10.10.10">
    <property type="entry name" value="Winged helix-like DNA-binding domain superfamily/Winged helix DNA-binding domain"/>
    <property type="match status" value="1"/>
</dbReference>
<dbReference type="PROSITE" id="PS50949">
    <property type="entry name" value="HTH_GNTR"/>
    <property type="match status" value="1"/>
</dbReference>
<dbReference type="PRINTS" id="PR00035">
    <property type="entry name" value="HTHGNTR"/>
</dbReference>
<dbReference type="InterPro" id="IPR000524">
    <property type="entry name" value="Tscrpt_reg_HTH_GntR"/>
</dbReference>
<dbReference type="Proteomes" id="UP000318288">
    <property type="component" value="Unassembled WGS sequence"/>
</dbReference>
<dbReference type="Pfam" id="PF07729">
    <property type="entry name" value="FCD"/>
    <property type="match status" value="1"/>
</dbReference>
<dbReference type="GO" id="GO:0003677">
    <property type="term" value="F:DNA binding"/>
    <property type="evidence" value="ECO:0007669"/>
    <property type="project" value="UniProtKB-KW"/>
</dbReference>
<accession>A0A5C6FHW7</accession>
<protein>
    <submittedName>
        <fullName evidence="5">Putative HTH-type transcriptional regulator YdfH</fullName>
    </submittedName>
</protein>
<dbReference type="Pfam" id="PF00392">
    <property type="entry name" value="GntR"/>
    <property type="match status" value="1"/>
</dbReference>
<dbReference type="SUPFAM" id="SSF46785">
    <property type="entry name" value="Winged helix' DNA-binding domain"/>
    <property type="match status" value="1"/>
</dbReference>
<dbReference type="GO" id="GO:0003700">
    <property type="term" value="F:DNA-binding transcription factor activity"/>
    <property type="evidence" value="ECO:0007669"/>
    <property type="project" value="InterPro"/>
</dbReference>
<evidence type="ECO:0000313" key="5">
    <source>
        <dbReference type="EMBL" id="TWU59221.1"/>
    </source>
</evidence>
<dbReference type="RefSeq" id="WP_146456669.1">
    <property type="nucleotide sequence ID" value="NZ_SJPW01000002.1"/>
</dbReference>
<keyword evidence="3" id="KW-0804">Transcription</keyword>
<dbReference type="OrthoDB" id="9782299at2"/>
<comment type="caution">
    <text evidence="5">The sequence shown here is derived from an EMBL/GenBank/DDBJ whole genome shotgun (WGS) entry which is preliminary data.</text>
</comment>
<evidence type="ECO:0000256" key="1">
    <source>
        <dbReference type="ARBA" id="ARBA00023015"/>
    </source>
</evidence>
<gene>
    <name evidence="5" type="primary">ydfH</name>
    <name evidence="5" type="ORF">Poly51_20070</name>
</gene>
<dbReference type="CDD" id="cd07377">
    <property type="entry name" value="WHTH_GntR"/>
    <property type="match status" value="1"/>
</dbReference>
<dbReference type="InterPro" id="IPR036388">
    <property type="entry name" value="WH-like_DNA-bd_sf"/>
</dbReference>
<evidence type="ECO:0000313" key="6">
    <source>
        <dbReference type="Proteomes" id="UP000318288"/>
    </source>
</evidence>
<evidence type="ECO:0000256" key="2">
    <source>
        <dbReference type="ARBA" id="ARBA00023125"/>
    </source>
</evidence>
<proteinExistence type="predicted"/>
<evidence type="ECO:0000256" key="3">
    <source>
        <dbReference type="ARBA" id="ARBA00023163"/>
    </source>
</evidence>
<organism evidence="5 6">
    <name type="scientific">Rubripirellula tenax</name>
    <dbReference type="NCBI Taxonomy" id="2528015"/>
    <lineage>
        <taxon>Bacteria</taxon>
        <taxon>Pseudomonadati</taxon>
        <taxon>Planctomycetota</taxon>
        <taxon>Planctomycetia</taxon>
        <taxon>Pirellulales</taxon>
        <taxon>Pirellulaceae</taxon>
        <taxon>Rubripirellula</taxon>
    </lineage>
</organism>
<dbReference type="EMBL" id="SJPW01000002">
    <property type="protein sequence ID" value="TWU59221.1"/>
    <property type="molecule type" value="Genomic_DNA"/>
</dbReference>
<reference evidence="5 6" key="1">
    <citation type="submission" date="2019-02" db="EMBL/GenBank/DDBJ databases">
        <title>Deep-cultivation of Planctomycetes and their phenomic and genomic characterization uncovers novel biology.</title>
        <authorList>
            <person name="Wiegand S."/>
            <person name="Jogler M."/>
            <person name="Boedeker C."/>
            <person name="Pinto D."/>
            <person name="Vollmers J."/>
            <person name="Rivas-Marin E."/>
            <person name="Kohn T."/>
            <person name="Peeters S.H."/>
            <person name="Heuer A."/>
            <person name="Rast P."/>
            <person name="Oberbeckmann S."/>
            <person name="Bunk B."/>
            <person name="Jeske O."/>
            <person name="Meyerdierks A."/>
            <person name="Storesund J.E."/>
            <person name="Kallscheuer N."/>
            <person name="Luecker S."/>
            <person name="Lage O.M."/>
            <person name="Pohl T."/>
            <person name="Merkel B.J."/>
            <person name="Hornburger P."/>
            <person name="Mueller R.-W."/>
            <person name="Bruemmer F."/>
            <person name="Labrenz M."/>
            <person name="Spormann A.M."/>
            <person name="Op Den Camp H."/>
            <person name="Overmann J."/>
            <person name="Amann R."/>
            <person name="Jetten M.S.M."/>
            <person name="Mascher T."/>
            <person name="Medema M.H."/>
            <person name="Devos D.P."/>
            <person name="Kaster A.-K."/>
            <person name="Ovreas L."/>
            <person name="Rohde M."/>
            <person name="Galperin M.Y."/>
            <person name="Jogler C."/>
        </authorList>
    </citation>
    <scope>NUCLEOTIDE SEQUENCE [LARGE SCALE GENOMIC DNA]</scope>
    <source>
        <strain evidence="5 6">Poly51</strain>
    </source>
</reference>
<dbReference type="AlphaFoldDB" id="A0A5C6FHW7"/>
<evidence type="ECO:0000259" key="4">
    <source>
        <dbReference type="PROSITE" id="PS50949"/>
    </source>
</evidence>
<keyword evidence="6" id="KW-1185">Reference proteome</keyword>
<keyword evidence="2" id="KW-0238">DNA-binding</keyword>
<keyword evidence="1" id="KW-0805">Transcription regulation</keyword>
<dbReference type="InterPro" id="IPR011711">
    <property type="entry name" value="GntR_C"/>
</dbReference>
<feature type="domain" description="HTH gntR-type" evidence="4">
    <location>
        <begin position="6"/>
        <end position="73"/>
    </location>
</feature>
<dbReference type="SMART" id="SM00345">
    <property type="entry name" value="HTH_GNTR"/>
    <property type="match status" value="1"/>
</dbReference>
<dbReference type="InterPro" id="IPR008920">
    <property type="entry name" value="TF_FadR/GntR_C"/>
</dbReference>
<name>A0A5C6FHW7_9BACT</name>
<dbReference type="InterPro" id="IPR036390">
    <property type="entry name" value="WH_DNA-bd_sf"/>
</dbReference>
<dbReference type="PANTHER" id="PTHR43537">
    <property type="entry name" value="TRANSCRIPTIONAL REGULATOR, GNTR FAMILY"/>
    <property type="match status" value="1"/>
</dbReference>
<sequence length="200" mass="22640">MSMQPKTVREQVTNQIRDDLVSGRFEAGSMLREIELASRFGVSRGPVRDAFIQLSQEGYLAYHANRGVMVRHPPNPDDRKFITSIRQQIETHVIEKGIAVLSDKSLVNVEAALDRLKVACDEGKATTIALRDIEFHESILVACGGEDMVGAWRQLCSRMLLTYTRLRDYQQTYREHFEIFTPLSARDCKATIAAIKANIK</sequence>